<dbReference type="InterPro" id="IPR013324">
    <property type="entry name" value="RNA_pol_sigma_r3/r4-like"/>
</dbReference>
<reference evidence="7 8" key="1">
    <citation type="submission" date="2018-08" db="EMBL/GenBank/DDBJ databases">
        <title>A genome reference for cultivated species of the human gut microbiota.</title>
        <authorList>
            <person name="Zou Y."/>
            <person name="Xue W."/>
            <person name="Luo G."/>
        </authorList>
    </citation>
    <scope>NUCLEOTIDE SEQUENCE [LARGE SCALE GENOMIC DNA]</scope>
    <source>
        <strain evidence="7 8">OF03-11</strain>
    </source>
</reference>
<dbReference type="SUPFAM" id="SSF88659">
    <property type="entry name" value="Sigma3 and sigma4 domains of RNA polymerase sigma factors"/>
    <property type="match status" value="1"/>
</dbReference>
<sequence length="176" mass="20778">MLTNSQGFKRFFELYFEPVYRFVRKYTEEDAIARDITQDTFIRLYERRRDFDVPEKAKSFIYITARNLCLDHLKHQKIKQQYQQTQSVSEAKDPDFLHEITYQETLRILHQAIDTLPPQTRKIILLGLNGKNNNEIAEALNISVNTVKSLKKSAYTSLRGQLKDPMLFLLFLLIDS</sequence>
<accession>A0A413I872</accession>
<dbReference type="InterPro" id="IPR014327">
    <property type="entry name" value="RNA_pol_sigma70_bacteroid"/>
</dbReference>
<dbReference type="SUPFAM" id="SSF88946">
    <property type="entry name" value="Sigma2 domain of RNA polymerase sigma factors"/>
    <property type="match status" value="1"/>
</dbReference>
<proteinExistence type="inferred from homology"/>
<dbReference type="GO" id="GO:0016987">
    <property type="term" value="F:sigma factor activity"/>
    <property type="evidence" value="ECO:0007669"/>
    <property type="project" value="UniProtKB-KW"/>
</dbReference>
<dbReference type="Pfam" id="PF04542">
    <property type="entry name" value="Sigma70_r2"/>
    <property type="match status" value="1"/>
</dbReference>
<dbReference type="InterPro" id="IPR039425">
    <property type="entry name" value="RNA_pol_sigma-70-like"/>
</dbReference>
<feature type="domain" description="RNA polymerase sigma factor 70 region 4 type 2" evidence="6">
    <location>
        <begin position="107"/>
        <end position="151"/>
    </location>
</feature>
<organism evidence="7 8">
    <name type="scientific">Odoribacter splanchnicus</name>
    <dbReference type="NCBI Taxonomy" id="28118"/>
    <lineage>
        <taxon>Bacteria</taxon>
        <taxon>Pseudomonadati</taxon>
        <taxon>Bacteroidota</taxon>
        <taxon>Bacteroidia</taxon>
        <taxon>Bacteroidales</taxon>
        <taxon>Odoribacteraceae</taxon>
        <taxon>Odoribacter</taxon>
    </lineage>
</organism>
<evidence type="ECO:0000256" key="3">
    <source>
        <dbReference type="ARBA" id="ARBA00023082"/>
    </source>
</evidence>
<keyword evidence="4" id="KW-0804">Transcription</keyword>
<keyword evidence="2" id="KW-0805">Transcription regulation</keyword>
<dbReference type="InterPro" id="IPR014284">
    <property type="entry name" value="RNA_pol_sigma-70_dom"/>
</dbReference>
<dbReference type="InterPro" id="IPR013325">
    <property type="entry name" value="RNA_pol_sigma_r2"/>
</dbReference>
<dbReference type="Pfam" id="PF08281">
    <property type="entry name" value="Sigma70_r4_2"/>
    <property type="match status" value="1"/>
</dbReference>
<evidence type="ECO:0000313" key="7">
    <source>
        <dbReference type="EMBL" id="RGY04284.1"/>
    </source>
</evidence>
<protein>
    <submittedName>
        <fullName evidence="7">RNA polymerase sigma-70 factor</fullName>
    </submittedName>
</protein>
<evidence type="ECO:0000256" key="4">
    <source>
        <dbReference type="ARBA" id="ARBA00023163"/>
    </source>
</evidence>
<keyword evidence="3" id="KW-0731">Sigma factor</keyword>
<comment type="caution">
    <text evidence="7">The sequence shown here is derived from an EMBL/GenBank/DDBJ whole genome shotgun (WGS) entry which is preliminary data.</text>
</comment>
<dbReference type="PANTHER" id="PTHR43133:SF46">
    <property type="entry name" value="RNA POLYMERASE SIGMA-70 FACTOR ECF SUBFAMILY"/>
    <property type="match status" value="1"/>
</dbReference>
<dbReference type="NCBIfam" id="TIGR02937">
    <property type="entry name" value="sigma70-ECF"/>
    <property type="match status" value="1"/>
</dbReference>
<dbReference type="PANTHER" id="PTHR43133">
    <property type="entry name" value="RNA POLYMERASE ECF-TYPE SIGMA FACTO"/>
    <property type="match status" value="1"/>
</dbReference>
<dbReference type="NCBIfam" id="TIGR02985">
    <property type="entry name" value="Sig70_bacteroi1"/>
    <property type="match status" value="1"/>
</dbReference>
<dbReference type="GO" id="GO:0003677">
    <property type="term" value="F:DNA binding"/>
    <property type="evidence" value="ECO:0007669"/>
    <property type="project" value="InterPro"/>
</dbReference>
<evidence type="ECO:0000259" key="5">
    <source>
        <dbReference type="Pfam" id="PF04542"/>
    </source>
</evidence>
<evidence type="ECO:0000259" key="6">
    <source>
        <dbReference type="Pfam" id="PF08281"/>
    </source>
</evidence>
<dbReference type="InterPro" id="IPR007627">
    <property type="entry name" value="RNA_pol_sigma70_r2"/>
</dbReference>
<evidence type="ECO:0000256" key="2">
    <source>
        <dbReference type="ARBA" id="ARBA00023015"/>
    </source>
</evidence>
<evidence type="ECO:0000313" key="8">
    <source>
        <dbReference type="Proteomes" id="UP000284434"/>
    </source>
</evidence>
<dbReference type="AlphaFoldDB" id="A0A413I872"/>
<dbReference type="InterPro" id="IPR036388">
    <property type="entry name" value="WH-like_DNA-bd_sf"/>
</dbReference>
<dbReference type="InterPro" id="IPR013249">
    <property type="entry name" value="RNA_pol_sigma70_r4_t2"/>
</dbReference>
<dbReference type="GO" id="GO:0006352">
    <property type="term" value="P:DNA-templated transcription initiation"/>
    <property type="evidence" value="ECO:0007669"/>
    <property type="project" value="InterPro"/>
</dbReference>
<evidence type="ECO:0000256" key="1">
    <source>
        <dbReference type="ARBA" id="ARBA00010641"/>
    </source>
</evidence>
<dbReference type="Proteomes" id="UP000284434">
    <property type="component" value="Unassembled WGS sequence"/>
</dbReference>
<dbReference type="Gene3D" id="1.10.10.10">
    <property type="entry name" value="Winged helix-like DNA-binding domain superfamily/Winged helix DNA-binding domain"/>
    <property type="match status" value="1"/>
</dbReference>
<gene>
    <name evidence="7" type="ORF">DXA53_16340</name>
</gene>
<dbReference type="RefSeq" id="WP_118104736.1">
    <property type="nucleotide sequence ID" value="NZ_BAABYK010000001.1"/>
</dbReference>
<dbReference type="Gene3D" id="1.10.1740.10">
    <property type="match status" value="1"/>
</dbReference>
<dbReference type="CDD" id="cd06171">
    <property type="entry name" value="Sigma70_r4"/>
    <property type="match status" value="1"/>
</dbReference>
<name>A0A413I872_9BACT</name>
<dbReference type="EMBL" id="QSCO01000026">
    <property type="protein sequence ID" value="RGY04284.1"/>
    <property type="molecule type" value="Genomic_DNA"/>
</dbReference>
<comment type="similarity">
    <text evidence="1">Belongs to the sigma-70 factor family. ECF subfamily.</text>
</comment>
<feature type="domain" description="RNA polymerase sigma-70 region 2" evidence="5">
    <location>
        <begin position="12"/>
        <end position="77"/>
    </location>
</feature>